<feature type="transmembrane region" description="Helical" evidence="1">
    <location>
        <begin position="163"/>
        <end position="181"/>
    </location>
</feature>
<evidence type="ECO:0000313" key="2">
    <source>
        <dbReference type="EMBL" id="POQ98946.1"/>
    </source>
</evidence>
<accession>A0A2S4JHE3</accession>
<evidence type="ECO:0000313" key="3">
    <source>
        <dbReference type="Proteomes" id="UP000237350"/>
    </source>
</evidence>
<name>A0A2S4JHE3_9SPIO</name>
<organism evidence="2 3">
    <name type="scientific">Alkalispirochaeta sphaeroplastigenens</name>
    <dbReference type="NCBI Taxonomy" id="1187066"/>
    <lineage>
        <taxon>Bacteria</taxon>
        <taxon>Pseudomonadati</taxon>
        <taxon>Spirochaetota</taxon>
        <taxon>Spirochaetia</taxon>
        <taxon>Spirochaetales</taxon>
        <taxon>Spirochaetaceae</taxon>
        <taxon>Alkalispirochaeta</taxon>
    </lineage>
</organism>
<keyword evidence="1" id="KW-0472">Membrane</keyword>
<evidence type="ECO:0000256" key="1">
    <source>
        <dbReference type="SAM" id="Phobius"/>
    </source>
</evidence>
<dbReference type="AlphaFoldDB" id="A0A2S4JHE3"/>
<feature type="transmembrane region" description="Helical" evidence="1">
    <location>
        <begin position="66"/>
        <end position="89"/>
    </location>
</feature>
<dbReference type="EMBL" id="LPWH01000112">
    <property type="protein sequence ID" value="POQ98946.1"/>
    <property type="molecule type" value="Genomic_DNA"/>
</dbReference>
<dbReference type="RefSeq" id="WP_103680799.1">
    <property type="nucleotide sequence ID" value="NZ_LPWH01000112.1"/>
</dbReference>
<proteinExistence type="predicted"/>
<protein>
    <submittedName>
        <fullName evidence="2">Uncharacterized protein</fullName>
    </submittedName>
</protein>
<keyword evidence="3" id="KW-1185">Reference proteome</keyword>
<keyword evidence="1" id="KW-1133">Transmembrane helix</keyword>
<feature type="transmembrane region" description="Helical" evidence="1">
    <location>
        <begin position="201"/>
        <end position="225"/>
    </location>
</feature>
<keyword evidence="1" id="KW-0812">Transmembrane</keyword>
<comment type="caution">
    <text evidence="2">The sequence shown here is derived from an EMBL/GenBank/DDBJ whole genome shotgun (WGS) entry which is preliminary data.</text>
</comment>
<reference evidence="3" key="1">
    <citation type="submission" date="2015-12" db="EMBL/GenBank/DDBJ databases">
        <authorList>
            <person name="Lodha T.D."/>
            <person name="Chintalapati S."/>
            <person name="Chintalapati V.R."/>
            <person name="Sravanthi T."/>
        </authorList>
    </citation>
    <scope>NUCLEOTIDE SEQUENCE [LARGE SCALE GENOMIC DNA]</scope>
    <source>
        <strain evidence="3">JC133</strain>
    </source>
</reference>
<feature type="transmembrane region" description="Helical" evidence="1">
    <location>
        <begin position="134"/>
        <end position="156"/>
    </location>
</feature>
<feature type="transmembrane region" description="Helical" evidence="1">
    <location>
        <begin position="101"/>
        <end position="122"/>
    </location>
</feature>
<dbReference type="Proteomes" id="UP000237350">
    <property type="component" value="Unassembled WGS sequence"/>
</dbReference>
<dbReference type="OrthoDB" id="2388713at2"/>
<gene>
    <name evidence="2" type="ORF">AU468_11150</name>
</gene>
<sequence>MKKRAKPVWCKVAEDLFRMHLVWTVIYFGVLLMLHLVLPPLVRFAGGQTGLGQISLFEKVQSSATVYLLVAGIVTSSSMMSYFVGLGVTRRDYFLGATLEGVILSAGILVSALGASLVPGIARAGSALSMGAALPAWILLCYLYYCLGLLISAGFCRPGLFSGPWSLVLALLVAGIADLFWEGGLRVGRSLLTVLDLPAGGLLTSSLPVLLVARVGVIALVLVILRVVTWRIPLRVHD</sequence>
<feature type="transmembrane region" description="Helical" evidence="1">
    <location>
        <begin position="21"/>
        <end position="46"/>
    </location>
</feature>